<comment type="caution">
    <text evidence="1">The sequence shown here is derived from an EMBL/GenBank/DDBJ whole genome shotgun (WGS) entry which is preliminary data.</text>
</comment>
<evidence type="ECO:0000313" key="2">
    <source>
        <dbReference type="Proteomes" id="UP001589665"/>
    </source>
</evidence>
<dbReference type="Pfam" id="PF26622">
    <property type="entry name" value="DUF8199"/>
    <property type="match status" value="1"/>
</dbReference>
<dbReference type="EMBL" id="JBHMDX010000017">
    <property type="protein sequence ID" value="MFB9273273.1"/>
    <property type="molecule type" value="Genomic_DNA"/>
</dbReference>
<proteinExistence type="predicted"/>
<sequence length="137" mass="15879">MKDFFRKITALVMVTILLLSTSSFSLYKHFCGDNLVTISTERIENCCDSETFLAQSNKLIFSEEDCCKNETTFKKVQLFDYTNSVKITKSQILFLSSFYFSFIQNLTSVTTSKKYYKDFSPPSLVLNKQVLFQTFLI</sequence>
<organism evidence="1 2">
    <name type="scientific">Lutibacter litoralis</name>
    <dbReference type="NCBI Taxonomy" id="321268"/>
    <lineage>
        <taxon>Bacteria</taxon>
        <taxon>Pseudomonadati</taxon>
        <taxon>Bacteroidota</taxon>
        <taxon>Flavobacteriia</taxon>
        <taxon>Flavobacteriales</taxon>
        <taxon>Flavobacteriaceae</taxon>
        <taxon>Lutibacter</taxon>
    </lineage>
</organism>
<dbReference type="Proteomes" id="UP001589665">
    <property type="component" value="Unassembled WGS sequence"/>
</dbReference>
<reference evidence="1 2" key="1">
    <citation type="submission" date="2024-09" db="EMBL/GenBank/DDBJ databases">
        <authorList>
            <person name="Sun Q."/>
            <person name="Mori K."/>
        </authorList>
    </citation>
    <scope>NUCLEOTIDE SEQUENCE [LARGE SCALE GENOMIC DNA]</scope>
    <source>
        <strain evidence="1 2">JCM 13034</strain>
    </source>
</reference>
<evidence type="ECO:0000313" key="1">
    <source>
        <dbReference type="EMBL" id="MFB9273273.1"/>
    </source>
</evidence>
<name>A0ABV5K622_9FLAO</name>
<dbReference type="NCBIfam" id="NF047658">
    <property type="entry name" value="HYC_CC_PP"/>
    <property type="match status" value="1"/>
</dbReference>
<gene>
    <name evidence="1" type="ORF">ACFFT3_15370</name>
</gene>
<protein>
    <submittedName>
        <fullName evidence="1">Uncharacterized protein</fullName>
    </submittedName>
</protein>
<dbReference type="InterPro" id="IPR058060">
    <property type="entry name" value="HYC_CC_PP"/>
</dbReference>
<accession>A0ABV5K622</accession>
<dbReference type="RefSeq" id="WP_134249148.1">
    <property type="nucleotide sequence ID" value="NZ_JBHMDX010000017.1"/>
</dbReference>
<dbReference type="InterPro" id="IPR058512">
    <property type="entry name" value="DUF8199"/>
</dbReference>
<keyword evidence="2" id="KW-1185">Reference proteome</keyword>